<protein>
    <submittedName>
        <fullName evidence="1">Uncharacterized protein</fullName>
    </submittedName>
</protein>
<accession>A0A6C0AL98</accession>
<dbReference type="EMBL" id="MN740676">
    <property type="protein sequence ID" value="QHS80253.1"/>
    <property type="molecule type" value="Genomic_DNA"/>
</dbReference>
<name>A0A6C0AL98_9ZZZZ</name>
<dbReference type="AlphaFoldDB" id="A0A6C0AL98"/>
<reference evidence="1" key="1">
    <citation type="journal article" date="2020" name="Nature">
        <title>Giant virus diversity and host interactions through global metagenomics.</title>
        <authorList>
            <person name="Schulz F."/>
            <person name="Roux S."/>
            <person name="Paez-Espino D."/>
            <person name="Jungbluth S."/>
            <person name="Walsh D.A."/>
            <person name="Denef V.J."/>
            <person name="McMahon K.D."/>
            <person name="Konstantinidis K.T."/>
            <person name="Eloe-Fadrosh E.A."/>
            <person name="Kyrpides N.C."/>
            <person name="Woyke T."/>
        </authorList>
    </citation>
    <scope>NUCLEOTIDE SEQUENCE</scope>
    <source>
        <strain evidence="1">GVMAG-S-1039698-54</strain>
    </source>
</reference>
<organism evidence="1">
    <name type="scientific">viral metagenome</name>
    <dbReference type="NCBI Taxonomy" id="1070528"/>
    <lineage>
        <taxon>unclassified sequences</taxon>
        <taxon>metagenomes</taxon>
        <taxon>organismal metagenomes</taxon>
    </lineage>
</organism>
<proteinExistence type="predicted"/>
<evidence type="ECO:0000313" key="1">
    <source>
        <dbReference type="EMBL" id="QHS80253.1"/>
    </source>
</evidence>
<sequence>MENTDFAFMKSGFDTMEMDEDDLKKNIVSIMLHFMENAAKSAAIYVEHAGRKYITTEDIKRGLMLESFLFAHRTQKQEDIEKIKEELYGTSLDHIDESELEWSKSMDEDDETNNFTESQHDCGVCNCFNTIYDRWDNWEPENQFMTILKNRITNIENL</sequence>
<dbReference type="InterPro" id="IPR009072">
    <property type="entry name" value="Histone-fold"/>
</dbReference>
<dbReference type="GO" id="GO:0046982">
    <property type="term" value="F:protein heterodimerization activity"/>
    <property type="evidence" value="ECO:0007669"/>
    <property type="project" value="InterPro"/>
</dbReference>
<dbReference type="SUPFAM" id="SSF47113">
    <property type="entry name" value="Histone-fold"/>
    <property type="match status" value="1"/>
</dbReference>